<dbReference type="RefSeq" id="WP_174139822.1">
    <property type="nucleotide sequence ID" value="NZ_JABUFE010000015.1"/>
</dbReference>
<dbReference type="Proteomes" id="UP000777935">
    <property type="component" value="Unassembled WGS sequence"/>
</dbReference>
<comment type="caution">
    <text evidence="1">The sequence shown here is derived from an EMBL/GenBank/DDBJ whole genome shotgun (WGS) entry which is preliminary data.</text>
</comment>
<protein>
    <recommendedName>
        <fullName evidence="3">IrrE N-terminal-like domain-containing protein</fullName>
    </recommendedName>
</protein>
<keyword evidence="2" id="KW-1185">Reference proteome</keyword>
<proteinExistence type="predicted"/>
<evidence type="ECO:0008006" key="3">
    <source>
        <dbReference type="Google" id="ProtNLM"/>
    </source>
</evidence>
<accession>A0ABX2J0N1</accession>
<sequence length="145" mass="16724">MEKAAEHCGVNLWKYVDEVRYGPFDNPSFSVQGGSRIIQIPNTMSQSNKYMQLKTAAHELNHARIYDKFIKRMGPISGHQEYWAAHRNFGTRLYAREEMIVERAAEMMIRSVFEGKLSGANLRRFTAALDDAKDYIDGWKSVFRG</sequence>
<reference evidence="1 2" key="1">
    <citation type="submission" date="2020-06" db="EMBL/GenBank/DDBJ databases">
        <title>Sulfitobacter algicola sp. nov., isolated from green algae.</title>
        <authorList>
            <person name="Wang C."/>
        </authorList>
    </citation>
    <scope>NUCLEOTIDE SEQUENCE [LARGE SCALE GENOMIC DNA]</scope>
    <source>
        <strain evidence="1 2">1151</strain>
    </source>
</reference>
<evidence type="ECO:0000313" key="2">
    <source>
        <dbReference type="Proteomes" id="UP000777935"/>
    </source>
</evidence>
<gene>
    <name evidence="1" type="ORF">HRQ87_17935</name>
</gene>
<dbReference type="EMBL" id="JABUFE010000015">
    <property type="protein sequence ID" value="NSX56668.1"/>
    <property type="molecule type" value="Genomic_DNA"/>
</dbReference>
<name>A0ABX2J0N1_9RHOB</name>
<evidence type="ECO:0000313" key="1">
    <source>
        <dbReference type="EMBL" id="NSX56668.1"/>
    </source>
</evidence>
<organism evidence="1 2">
    <name type="scientific">Parasulfitobacter algicola</name>
    <dbReference type="NCBI Taxonomy" id="2614809"/>
    <lineage>
        <taxon>Bacteria</taxon>
        <taxon>Pseudomonadati</taxon>
        <taxon>Pseudomonadota</taxon>
        <taxon>Alphaproteobacteria</taxon>
        <taxon>Rhodobacterales</taxon>
        <taxon>Roseobacteraceae</taxon>
        <taxon>Parasulfitobacter</taxon>
    </lineage>
</organism>